<reference evidence="3" key="1">
    <citation type="submission" date="2020-07" db="EMBL/GenBank/DDBJ databases">
        <authorList>
            <person name="Lin J."/>
        </authorList>
    </citation>
    <scope>NUCLEOTIDE SEQUENCE</scope>
</reference>
<dbReference type="AlphaFoldDB" id="A0A6V7NQE6"/>
<dbReference type="SUPFAM" id="SSF53474">
    <property type="entry name" value="alpha/beta-Hydrolases"/>
    <property type="match status" value="1"/>
</dbReference>
<dbReference type="InterPro" id="IPR029058">
    <property type="entry name" value="AB_hydrolase_fold"/>
</dbReference>
<dbReference type="EMBL" id="LR862141">
    <property type="protein sequence ID" value="CAD1820851.1"/>
    <property type="molecule type" value="Genomic_DNA"/>
</dbReference>
<dbReference type="Gene3D" id="3.40.50.1820">
    <property type="entry name" value="alpha/beta hydrolase"/>
    <property type="match status" value="1"/>
</dbReference>
<feature type="compositionally biased region" description="Low complexity" evidence="1">
    <location>
        <begin position="94"/>
        <end position="126"/>
    </location>
</feature>
<feature type="compositionally biased region" description="Low complexity" evidence="1">
    <location>
        <begin position="50"/>
        <end position="63"/>
    </location>
</feature>
<name>A0A6V7NQE6_ANACO</name>
<accession>A0A6V7NQE6</accession>
<proteinExistence type="predicted"/>
<sequence length="280" mass="30521">MVHPVAEADEQSPFGRLSAPEFYARHSISHSSSSFVNPRGLRIFTQRWAPSPRPRSWAPSVSSTASRGVQLDGPAHGGALRQGRFAVGALDHQATASPTASPTTSPTSSPSSTTAWPSSTPSAPTTRPRCPASSTPTPAVAGRRRRPHVASGLHPGSIPDLSFKVEWKRKLALSSPRRTVARPRAATALELLRVCREVQAKFEQVTLPLLIVHGGDDVVCDPACVEDLFRRASSKDKTLRIYPGMWHQLIGEPDDNVELVFGEILHWLRLRARGRTHLVH</sequence>
<evidence type="ECO:0000256" key="1">
    <source>
        <dbReference type="SAM" id="MobiDB-lite"/>
    </source>
</evidence>
<feature type="domain" description="Serine aminopeptidase S33" evidence="2">
    <location>
        <begin position="143"/>
        <end position="254"/>
    </location>
</feature>
<dbReference type="InterPro" id="IPR022742">
    <property type="entry name" value="Hydrolase_4"/>
</dbReference>
<feature type="region of interest" description="Disordered" evidence="1">
    <location>
        <begin position="50"/>
        <end position="79"/>
    </location>
</feature>
<dbReference type="InterPro" id="IPR051044">
    <property type="entry name" value="MAG_DAG_Lipase"/>
</dbReference>
<feature type="region of interest" description="Disordered" evidence="1">
    <location>
        <begin position="92"/>
        <end position="155"/>
    </location>
</feature>
<dbReference type="Pfam" id="PF12146">
    <property type="entry name" value="Hydrolase_4"/>
    <property type="match status" value="1"/>
</dbReference>
<dbReference type="PANTHER" id="PTHR11614">
    <property type="entry name" value="PHOSPHOLIPASE-RELATED"/>
    <property type="match status" value="1"/>
</dbReference>
<evidence type="ECO:0000313" key="3">
    <source>
        <dbReference type="EMBL" id="CAD1820851.1"/>
    </source>
</evidence>
<evidence type="ECO:0000259" key="2">
    <source>
        <dbReference type="Pfam" id="PF12146"/>
    </source>
</evidence>
<protein>
    <recommendedName>
        <fullName evidence="2">Serine aminopeptidase S33 domain-containing protein</fullName>
    </recommendedName>
</protein>
<organism evidence="3">
    <name type="scientific">Ananas comosus var. bracteatus</name>
    <name type="common">red pineapple</name>
    <dbReference type="NCBI Taxonomy" id="296719"/>
    <lineage>
        <taxon>Eukaryota</taxon>
        <taxon>Viridiplantae</taxon>
        <taxon>Streptophyta</taxon>
        <taxon>Embryophyta</taxon>
        <taxon>Tracheophyta</taxon>
        <taxon>Spermatophyta</taxon>
        <taxon>Magnoliopsida</taxon>
        <taxon>Liliopsida</taxon>
        <taxon>Poales</taxon>
        <taxon>Bromeliaceae</taxon>
        <taxon>Bromelioideae</taxon>
        <taxon>Ananas</taxon>
    </lineage>
</organism>
<gene>
    <name evidence="3" type="ORF">CB5_LOCUS4062</name>
</gene>